<evidence type="ECO:0000256" key="4">
    <source>
        <dbReference type="ARBA" id="ARBA00022660"/>
    </source>
</evidence>
<evidence type="ECO:0000313" key="10">
    <source>
        <dbReference type="EMBL" id="GJQ15321.1"/>
    </source>
</evidence>
<evidence type="ECO:0000256" key="5">
    <source>
        <dbReference type="ARBA" id="ARBA00022792"/>
    </source>
</evidence>
<dbReference type="InterPro" id="IPR016488">
    <property type="entry name" value="NADH_Ub_cplx-1_asu_su-6"/>
</dbReference>
<protein>
    <recommendedName>
        <fullName evidence="9">Complex 1 LYR protein domain-containing protein</fullName>
    </recommendedName>
</protein>
<dbReference type="CDD" id="cd20266">
    <property type="entry name" value="Complex1_LYR_NDUFA6_LYRM6"/>
    <property type="match status" value="1"/>
</dbReference>
<comment type="caution">
    <text evidence="10">The sequence shown here is derived from an EMBL/GenBank/DDBJ whole genome shotgun (WGS) entry which is preliminary data.</text>
</comment>
<keyword evidence="5" id="KW-0999">Mitochondrion inner membrane</keyword>
<evidence type="ECO:0000256" key="7">
    <source>
        <dbReference type="ARBA" id="ARBA00023128"/>
    </source>
</evidence>
<dbReference type="InterPro" id="IPR008011">
    <property type="entry name" value="Complex1_LYR_dom"/>
</dbReference>
<evidence type="ECO:0000256" key="2">
    <source>
        <dbReference type="ARBA" id="ARBA00009508"/>
    </source>
</evidence>
<reference evidence="10" key="2">
    <citation type="submission" date="2022-01" db="EMBL/GenBank/DDBJ databases">
        <authorList>
            <person name="Hirooka S."/>
            <person name="Miyagishima S.Y."/>
        </authorList>
    </citation>
    <scope>NUCLEOTIDE SEQUENCE</scope>
    <source>
        <strain evidence="10">NBRC 102759</strain>
    </source>
</reference>
<proteinExistence type="inferred from homology"/>
<evidence type="ECO:0000256" key="1">
    <source>
        <dbReference type="ARBA" id="ARBA00004443"/>
    </source>
</evidence>
<gene>
    <name evidence="10" type="ORF">GpartN1_g7112.t1</name>
</gene>
<sequence length="220" mass="26289">MKGLFQHKKGLELFSLRRFSTEYDYTGGTGRESSGLSTTEQEARERVIHLYRYALKSVPDIRKNYRLNEGKEDVALCIRDLFERHRNVQDRKLIDMLVFKGRQDIDEVRAQWKGRHQILNYLRAFEEKKIKERAQMVMEQHVKDDNEFIHVPNAILAANISHWKKNKLIPEDISTPKQFRRWKEEEEEKFAQFAVENGLFTREELQLNRQYAKQNNCGIM</sequence>
<comment type="subcellular location">
    <subcellularLocation>
        <location evidence="1">Mitochondrion inner membrane</location>
        <topology evidence="1">Peripheral membrane protein</topology>
        <orientation evidence="1">Matrix side</orientation>
    </subcellularLocation>
</comment>
<dbReference type="PANTHER" id="PTHR12964:SF0">
    <property type="entry name" value="NADH DEHYDROGENASE [UBIQUINONE] 1 ALPHA SUBCOMPLEX SUBUNIT 6"/>
    <property type="match status" value="1"/>
</dbReference>
<dbReference type="InterPro" id="IPR045299">
    <property type="entry name" value="Complex1_LYR_NDUFA6_LYRM6"/>
</dbReference>
<evidence type="ECO:0000256" key="3">
    <source>
        <dbReference type="ARBA" id="ARBA00022448"/>
    </source>
</evidence>
<keyword evidence="3" id="KW-0813">Transport</keyword>
<keyword evidence="7" id="KW-0496">Mitochondrion</keyword>
<organism evidence="10 11">
    <name type="scientific">Galdieria partita</name>
    <dbReference type="NCBI Taxonomy" id="83374"/>
    <lineage>
        <taxon>Eukaryota</taxon>
        <taxon>Rhodophyta</taxon>
        <taxon>Bangiophyceae</taxon>
        <taxon>Galdieriales</taxon>
        <taxon>Galdieriaceae</taxon>
        <taxon>Galdieria</taxon>
    </lineage>
</organism>
<keyword evidence="6" id="KW-0249">Electron transport</keyword>
<feature type="domain" description="Complex 1 LYR protein" evidence="9">
    <location>
        <begin position="46"/>
        <end position="106"/>
    </location>
</feature>
<dbReference type="PANTHER" id="PTHR12964">
    <property type="entry name" value="NADH-UBIQUINONE OXIDOREDUCTASE B14 SUBUNIT"/>
    <property type="match status" value="1"/>
</dbReference>
<keyword evidence="8" id="KW-0472">Membrane</keyword>
<name>A0A9C7Q326_9RHOD</name>
<dbReference type="Pfam" id="PF05347">
    <property type="entry name" value="Complex1_LYR"/>
    <property type="match status" value="1"/>
</dbReference>
<evidence type="ECO:0000256" key="8">
    <source>
        <dbReference type="ARBA" id="ARBA00023136"/>
    </source>
</evidence>
<keyword evidence="4" id="KW-0679">Respiratory chain</keyword>
<keyword evidence="11" id="KW-1185">Reference proteome</keyword>
<dbReference type="GO" id="GO:0045271">
    <property type="term" value="C:respiratory chain complex I"/>
    <property type="evidence" value="ECO:0007669"/>
    <property type="project" value="InterPro"/>
</dbReference>
<dbReference type="GO" id="GO:0005743">
    <property type="term" value="C:mitochondrial inner membrane"/>
    <property type="evidence" value="ECO:0007669"/>
    <property type="project" value="UniProtKB-SubCell"/>
</dbReference>
<reference evidence="10" key="1">
    <citation type="journal article" date="2022" name="Proc. Natl. Acad. Sci. U.S.A.">
        <title>Life cycle and functional genomics of the unicellular red alga Galdieria for elucidating algal and plant evolution and industrial use.</title>
        <authorList>
            <person name="Hirooka S."/>
            <person name="Itabashi T."/>
            <person name="Ichinose T.M."/>
            <person name="Onuma R."/>
            <person name="Fujiwara T."/>
            <person name="Yamashita S."/>
            <person name="Jong L.W."/>
            <person name="Tomita R."/>
            <person name="Iwane A.H."/>
            <person name="Miyagishima S.Y."/>
        </authorList>
    </citation>
    <scope>NUCLEOTIDE SEQUENCE</scope>
    <source>
        <strain evidence="10">NBRC 102759</strain>
    </source>
</reference>
<dbReference type="OrthoDB" id="14535at2759"/>
<dbReference type="AlphaFoldDB" id="A0A9C7Q326"/>
<accession>A0A9C7Q326</accession>
<comment type="similarity">
    <text evidence="2">Belongs to the complex I LYR family.</text>
</comment>
<dbReference type="Proteomes" id="UP001061958">
    <property type="component" value="Unassembled WGS sequence"/>
</dbReference>
<evidence type="ECO:0000259" key="9">
    <source>
        <dbReference type="Pfam" id="PF05347"/>
    </source>
</evidence>
<evidence type="ECO:0000313" key="11">
    <source>
        <dbReference type="Proteomes" id="UP001061958"/>
    </source>
</evidence>
<dbReference type="EMBL" id="BQMJ01000067">
    <property type="protein sequence ID" value="GJQ15321.1"/>
    <property type="molecule type" value="Genomic_DNA"/>
</dbReference>
<dbReference type="GO" id="GO:0006979">
    <property type="term" value="P:response to oxidative stress"/>
    <property type="evidence" value="ECO:0007669"/>
    <property type="project" value="TreeGrafter"/>
</dbReference>
<evidence type="ECO:0000256" key="6">
    <source>
        <dbReference type="ARBA" id="ARBA00022982"/>
    </source>
</evidence>